<keyword evidence="1" id="KW-0521">NADP</keyword>
<dbReference type="RefSeq" id="XP_013427469.1">
    <property type="nucleotide sequence ID" value="XM_013572015.1"/>
</dbReference>
<dbReference type="InterPro" id="IPR036291">
    <property type="entry name" value="NAD(P)-bd_dom_sf"/>
</dbReference>
<dbReference type="OrthoDB" id="9984533at2759"/>
<protein>
    <submittedName>
        <fullName evidence="4">NAD(P)-binding protein</fullName>
    </submittedName>
</protein>
<dbReference type="CDD" id="cd05259">
    <property type="entry name" value="PCBER_SDR_a"/>
    <property type="match status" value="1"/>
</dbReference>
<dbReference type="HOGENOM" id="CLU_044876_3_3_1"/>
<dbReference type="Gene3D" id="3.90.25.10">
    <property type="entry name" value="UDP-galactose 4-epimerase, domain 1"/>
    <property type="match status" value="1"/>
</dbReference>
<gene>
    <name evidence="4" type="ORF">M436DRAFT_46259</name>
</gene>
<dbReference type="InterPro" id="IPR008030">
    <property type="entry name" value="NmrA-like"/>
</dbReference>
<sequence length="294" mass="31678">MAFRKVAIAGATGNLGPSIVNELVNQGFEVTVLSSSGNTSALPSAVKVIKVDYSSQDSVVSALRGQEAFISTIPKHDQQPALIDAAIAAGVQRFIPSEFGSNTIGNEKVRALPVFAGKVKTQEYLRSKQDQISYTFLITGLFLDWGLNLGWLANLKGKTDINDNGDSVHSFTLLTDIGRAVAGVLKHPEETKNRGVYVQTAALSQNQVLKIAGKVKPEFKAETEQVDLAEVEKNAYAELKKDGGNIGLAMVSFIKISIFKEGYGNLWDEKNDNELLGVKGLSSSELEDLVAKSF</sequence>
<dbReference type="GO" id="GO:0016491">
    <property type="term" value="F:oxidoreductase activity"/>
    <property type="evidence" value="ECO:0007669"/>
    <property type="project" value="UniProtKB-KW"/>
</dbReference>
<organism evidence="4 5">
    <name type="scientific">Aureobasidium namibiae CBS 147.97</name>
    <dbReference type="NCBI Taxonomy" id="1043004"/>
    <lineage>
        <taxon>Eukaryota</taxon>
        <taxon>Fungi</taxon>
        <taxon>Dikarya</taxon>
        <taxon>Ascomycota</taxon>
        <taxon>Pezizomycotina</taxon>
        <taxon>Dothideomycetes</taxon>
        <taxon>Dothideomycetidae</taxon>
        <taxon>Dothideales</taxon>
        <taxon>Saccotheciaceae</taxon>
        <taxon>Aureobasidium</taxon>
    </lineage>
</organism>
<dbReference type="AlphaFoldDB" id="A0A074WJP3"/>
<dbReference type="GeneID" id="25410485"/>
<dbReference type="EMBL" id="KL584709">
    <property type="protein sequence ID" value="KEQ73360.1"/>
    <property type="molecule type" value="Genomic_DNA"/>
</dbReference>
<accession>A0A074WJP3</accession>
<evidence type="ECO:0000256" key="2">
    <source>
        <dbReference type="ARBA" id="ARBA00023002"/>
    </source>
</evidence>
<dbReference type="PANTHER" id="PTHR47706">
    <property type="entry name" value="NMRA-LIKE FAMILY PROTEIN"/>
    <property type="match status" value="1"/>
</dbReference>
<dbReference type="STRING" id="1043004.A0A074WJP3"/>
<dbReference type="SUPFAM" id="SSF51735">
    <property type="entry name" value="NAD(P)-binding Rossmann-fold domains"/>
    <property type="match status" value="1"/>
</dbReference>
<feature type="domain" description="NmrA-like" evidence="3">
    <location>
        <begin position="5"/>
        <end position="234"/>
    </location>
</feature>
<dbReference type="InterPro" id="IPR045312">
    <property type="entry name" value="PCBER-like"/>
</dbReference>
<dbReference type="InterPro" id="IPR051609">
    <property type="entry name" value="NmrA/Isoflavone_reductase-like"/>
</dbReference>
<name>A0A074WJP3_9PEZI</name>
<evidence type="ECO:0000313" key="5">
    <source>
        <dbReference type="Proteomes" id="UP000027730"/>
    </source>
</evidence>
<keyword evidence="5" id="KW-1185">Reference proteome</keyword>
<dbReference type="PANTHER" id="PTHR47706:SF1">
    <property type="entry name" value="CIPA-LIKE, PUTATIVE (AFU_ORTHOLOGUE AFUA_1G12460)-RELATED"/>
    <property type="match status" value="1"/>
</dbReference>
<dbReference type="Gene3D" id="3.40.50.720">
    <property type="entry name" value="NAD(P)-binding Rossmann-like Domain"/>
    <property type="match status" value="1"/>
</dbReference>
<proteinExistence type="predicted"/>
<dbReference type="Pfam" id="PF05368">
    <property type="entry name" value="NmrA"/>
    <property type="match status" value="1"/>
</dbReference>
<evidence type="ECO:0000256" key="1">
    <source>
        <dbReference type="ARBA" id="ARBA00022857"/>
    </source>
</evidence>
<keyword evidence="2" id="KW-0560">Oxidoreductase</keyword>
<evidence type="ECO:0000259" key="3">
    <source>
        <dbReference type="Pfam" id="PF05368"/>
    </source>
</evidence>
<dbReference type="Proteomes" id="UP000027730">
    <property type="component" value="Unassembled WGS sequence"/>
</dbReference>
<reference evidence="4 5" key="1">
    <citation type="journal article" date="2014" name="BMC Genomics">
        <title>Genome sequencing of four Aureobasidium pullulans varieties: biotechnological potential, stress tolerance, and description of new species.</title>
        <authorList>
            <person name="Gostin Ar C."/>
            <person name="Ohm R.A."/>
            <person name="Kogej T."/>
            <person name="Sonjak S."/>
            <person name="Turk M."/>
            <person name="Zajc J."/>
            <person name="Zalar P."/>
            <person name="Grube M."/>
            <person name="Sun H."/>
            <person name="Han J."/>
            <person name="Sharma A."/>
            <person name="Chiniquy J."/>
            <person name="Ngan C.Y."/>
            <person name="Lipzen A."/>
            <person name="Barry K."/>
            <person name="Grigoriev I.V."/>
            <person name="Gunde-Cimerman N."/>
        </authorList>
    </citation>
    <scope>NUCLEOTIDE SEQUENCE [LARGE SCALE GENOMIC DNA]</scope>
    <source>
        <strain evidence="4 5">CBS 147.97</strain>
    </source>
</reference>
<evidence type="ECO:0000313" key="4">
    <source>
        <dbReference type="EMBL" id="KEQ73360.1"/>
    </source>
</evidence>